<keyword evidence="3" id="KW-1185">Reference proteome</keyword>
<dbReference type="EMBL" id="QFYQ01000003">
    <property type="protein sequence ID" value="RAK51186.1"/>
    <property type="molecule type" value="Genomic_DNA"/>
</dbReference>
<evidence type="ECO:0000313" key="2">
    <source>
        <dbReference type="EMBL" id="RAK51186.1"/>
    </source>
</evidence>
<protein>
    <submittedName>
        <fullName evidence="2">Uncharacterized protein</fullName>
    </submittedName>
</protein>
<proteinExistence type="predicted"/>
<reference evidence="3" key="1">
    <citation type="submission" date="2018-05" db="EMBL/GenBank/DDBJ databases">
        <authorList>
            <person name="Li X."/>
        </authorList>
    </citation>
    <scope>NUCLEOTIDE SEQUENCE [LARGE SCALE GENOMIC DNA]</scope>
    <source>
        <strain evidence="3">LX32</strain>
    </source>
</reference>
<comment type="caution">
    <text evidence="2">The sequence shown here is derived from an EMBL/GenBank/DDBJ whole genome shotgun (WGS) entry which is preliminary data.</text>
</comment>
<dbReference type="RefSeq" id="WP_111530621.1">
    <property type="nucleotide sequence ID" value="NZ_QFYQ01000003.1"/>
</dbReference>
<gene>
    <name evidence="2" type="ORF">DJ017_19705</name>
</gene>
<feature type="transmembrane region" description="Helical" evidence="1">
    <location>
        <begin position="58"/>
        <end position="79"/>
    </location>
</feature>
<organism evidence="2 3">
    <name type="scientific">Phenylobacterium soli</name>
    <dbReference type="NCBI Taxonomy" id="2170551"/>
    <lineage>
        <taxon>Bacteria</taxon>
        <taxon>Pseudomonadati</taxon>
        <taxon>Pseudomonadota</taxon>
        <taxon>Alphaproteobacteria</taxon>
        <taxon>Caulobacterales</taxon>
        <taxon>Caulobacteraceae</taxon>
        <taxon>Phenylobacterium</taxon>
    </lineage>
</organism>
<evidence type="ECO:0000313" key="3">
    <source>
        <dbReference type="Proteomes" id="UP000249254"/>
    </source>
</evidence>
<keyword evidence="1" id="KW-0812">Transmembrane</keyword>
<name>A0A328AAH3_9CAUL</name>
<keyword evidence="1" id="KW-1133">Transmembrane helix</keyword>
<feature type="transmembrane region" description="Helical" evidence="1">
    <location>
        <begin position="32"/>
        <end position="52"/>
    </location>
</feature>
<evidence type="ECO:0000256" key="1">
    <source>
        <dbReference type="SAM" id="Phobius"/>
    </source>
</evidence>
<dbReference type="AlphaFoldDB" id="A0A328AAH3"/>
<sequence length="88" mass="9787">MIWQRIKGWLFPAWLRHLVTERDNETLDAKRMIALAGTVEYLWLPIHSVAINHSPMDFQSFALGLAAILTSVGAMLGLASSSERPPNG</sequence>
<accession>A0A328AAH3</accession>
<dbReference type="Proteomes" id="UP000249254">
    <property type="component" value="Unassembled WGS sequence"/>
</dbReference>
<keyword evidence="1" id="KW-0472">Membrane</keyword>
<dbReference type="OrthoDB" id="9151794at2"/>